<comment type="similarity">
    <text evidence="7">Belongs to the exonuclease superfamily. TREX family.</text>
</comment>
<dbReference type="PANTHER" id="PTHR13058:SF22">
    <property type="entry name" value="EXODEOXYRIBONUCLEASE III"/>
    <property type="match status" value="1"/>
</dbReference>
<feature type="compositionally biased region" description="Basic residues" evidence="8">
    <location>
        <begin position="554"/>
        <end position="569"/>
    </location>
</feature>
<feature type="domain" description="Exonuclease" evidence="9">
    <location>
        <begin position="641"/>
        <end position="833"/>
    </location>
</feature>
<name>A0ABN8PUL4_9CNID</name>
<reference evidence="10 11" key="1">
    <citation type="submission" date="2022-05" db="EMBL/GenBank/DDBJ databases">
        <authorList>
            <consortium name="Genoscope - CEA"/>
            <person name="William W."/>
        </authorList>
    </citation>
    <scope>NUCLEOTIDE SEQUENCE [LARGE SCALE GENOMIC DNA]</scope>
</reference>
<dbReference type="Pfam" id="PF22123">
    <property type="entry name" value="Exu_RNase_H_like"/>
    <property type="match status" value="1"/>
</dbReference>
<feature type="region of interest" description="Disordered" evidence="8">
    <location>
        <begin position="535"/>
        <end position="585"/>
    </location>
</feature>
<proteinExistence type="inferred from homology"/>
<comment type="caution">
    <text evidence="10">The sequence shown here is derived from an EMBL/GenBank/DDBJ whole genome shotgun (WGS) entry which is preliminary data.</text>
</comment>
<evidence type="ECO:0000256" key="5">
    <source>
        <dbReference type="ARBA" id="ARBA00022839"/>
    </source>
</evidence>
<keyword evidence="6" id="KW-0460">Magnesium</keyword>
<evidence type="ECO:0000256" key="1">
    <source>
        <dbReference type="ARBA" id="ARBA00001946"/>
    </source>
</evidence>
<sequence>MAGVLNAIRVRKEVHGEEIVLQESPPESAERESSEIKRKKRRQHEEKCEKMRASKLAATEKRCKASVSSPTRPILRSDPPYKKIGNASQEYIVNLEMLTEALEKCQYCDKGPLGLANSCQDVRPEGPIPILKVKCSNCCSINSIRPAESHRTGKRGSATLDINSRAGLGALHTGIGHSQYSGLMSALGLPSLTSRNREAGSAIESVAKRSCAAFTEMERDLSENDGQGEGPVAVGVSYDMGWRKRGKSYDSSSGVGTAVGLKTGKVISYATRNTLCRVCQEAVANNREPTVHDCRRNHQGSSKSMEANVAVQLFGDAVEGGVRYSTYVGDDDSTTENRLQSLVAYDIEEWSDINHASRTLGSRLYAVKSKVKGLSPTVIGYMQRCFTYCIRQNKGKESSLLEGLKSIVPHAFKDHTLCKEWCTYKQDPENYSHGDLPGGRDLQGDDLRASIEDAMKPFLTEEAAKKLAPCGSSQRNECVNSLIGTKAPKIRHYGGSESSDFRTAAAISQFNEGYGYVNQAAQLMGVAGNAVTEKHTKVMDKKKDRNSLRQSTKAFKRARRSAKKKKTQKTRSLEHNEGVTYESGVGLTQSEADRLTITNGTLNDLRSTITDKEFDDYVSIASLQESTENEEETGTPNGPFVLAVCDTETTGLGMECEIIQLSCLVQGKAPFNQYLLPDKKMISESATKIHGVSVRYQNGAKQLHKNGNQLPAVSQVQGLGDFLSFIKEVGSETRVVLVAHNGNRFDFPILLRSMKEQGLLKQFLECRPMLLDSLEVITEEKKARGSHLKECKGKSLATVYEKLFGEQFNAHDSLEDVVALGRVLHSNKLQQTLEGMVALARQANNFCEDMAMKAVAKGRKSTLHRLGISDVMKDKISKAGLDMNTLNSLYNAGGSRALLTILALPPSKTSSKPRVTKKLTVLTSLVNFFATR</sequence>
<feature type="region of interest" description="Disordered" evidence="8">
    <location>
        <begin position="19"/>
        <end position="51"/>
    </location>
</feature>
<evidence type="ECO:0000256" key="8">
    <source>
        <dbReference type="SAM" id="MobiDB-lite"/>
    </source>
</evidence>
<gene>
    <name evidence="10" type="ORF">PLOB_00046992</name>
</gene>
<evidence type="ECO:0000313" key="11">
    <source>
        <dbReference type="Proteomes" id="UP001159405"/>
    </source>
</evidence>
<feature type="compositionally biased region" description="Basic and acidic residues" evidence="8">
    <location>
        <begin position="535"/>
        <end position="547"/>
    </location>
</feature>
<dbReference type="Pfam" id="PF20700">
    <property type="entry name" value="Mutator"/>
    <property type="match status" value="1"/>
</dbReference>
<organism evidence="10 11">
    <name type="scientific">Porites lobata</name>
    <dbReference type="NCBI Taxonomy" id="104759"/>
    <lineage>
        <taxon>Eukaryota</taxon>
        <taxon>Metazoa</taxon>
        <taxon>Cnidaria</taxon>
        <taxon>Anthozoa</taxon>
        <taxon>Hexacorallia</taxon>
        <taxon>Scleractinia</taxon>
        <taxon>Fungiina</taxon>
        <taxon>Poritidae</taxon>
        <taxon>Porites</taxon>
    </lineage>
</organism>
<dbReference type="InterPro" id="IPR054362">
    <property type="entry name" value="Exu_RNase_H-like"/>
</dbReference>
<protein>
    <recommendedName>
        <fullName evidence="9">Exonuclease domain-containing protein</fullName>
    </recommendedName>
</protein>
<keyword evidence="2" id="KW-0540">Nuclease</keyword>
<comment type="cofactor">
    <cofactor evidence="1">
        <name>Mg(2+)</name>
        <dbReference type="ChEBI" id="CHEBI:18420"/>
    </cofactor>
</comment>
<dbReference type="InterPro" id="IPR013520">
    <property type="entry name" value="Ribonucl_H"/>
</dbReference>
<dbReference type="InterPro" id="IPR040393">
    <property type="entry name" value="TREX1/2"/>
</dbReference>
<evidence type="ECO:0000256" key="6">
    <source>
        <dbReference type="ARBA" id="ARBA00022842"/>
    </source>
</evidence>
<evidence type="ECO:0000259" key="9">
    <source>
        <dbReference type="SMART" id="SM00479"/>
    </source>
</evidence>
<keyword evidence="11" id="KW-1185">Reference proteome</keyword>
<dbReference type="PANTHER" id="PTHR13058">
    <property type="entry name" value="THREE PRIME REPAIR EXONUCLEASE 1, 2"/>
    <property type="match status" value="1"/>
</dbReference>
<dbReference type="EMBL" id="CALNXK010000085">
    <property type="protein sequence ID" value="CAH3148828.1"/>
    <property type="molecule type" value="Genomic_DNA"/>
</dbReference>
<evidence type="ECO:0000256" key="2">
    <source>
        <dbReference type="ARBA" id="ARBA00022722"/>
    </source>
</evidence>
<dbReference type="Gene3D" id="3.30.420.10">
    <property type="entry name" value="Ribonuclease H-like superfamily/Ribonuclease H"/>
    <property type="match status" value="1"/>
</dbReference>
<accession>A0ABN8PUL4</accession>
<evidence type="ECO:0000256" key="7">
    <source>
        <dbReference type="ARBA" id="ARBA00025769"/>
    </source>
</evidence>
<keyword evidence="5" id="KW-0269">Exonuclease</keyword>
<keyword evidence="4" id="KW-0378">Hydrolase</keyword>
<dbReference type="InterPro" id="IPR049012">
    <property type="entry name" value="Mutator_transp_dom"/>
</dbReference>
<evidence type="ECO:0000256" key="4">
    <source>
        <dbReference type="ARBA" id="ARBA00022801"/>
    </source>
</evidence>
<dbReference type="CDD" id="cd06127">
    <property type="entry name" value="DEDDh"/>
    <property type="match status" value="1"/>
</dbReference>
<dbReference type="SMART" id="SM00479">
    <property type="entry name" value="EXOIII"/>
    <property type="match status" value="1"/>
</dbReference>
<evidence type="ECO:0000256" key="3">
    <source>
        <dbReference type="ARBA" id="ARBA00022723"/>
    </source>
</evidence>
<evidence type="ECO:0000313" key="10">
    <source>
        <dbReference type="EMBL" id="CAH3148828.1"/>
    </source>
</evidence>
<dbReference type="SUPFAM" id="SSF53098">
    <property type="entry name" value="Ribonuclease H-like"/>
    <property type="match status" value="1"/>
</dbReference>
<dbReference type="InterPro" id="IPR012337">
    <property type="entry name" value="RNaseH-like_sf"/>
</dbReference>
<dbReference type="Proteomes" id="UP001159405">
    <property type="component" value="Unassembled WGS sequence"/>
</dbReference>
<keyword evidence="3" id="KW-0479">Metal-binding</keyword>
<dbReference type="InterPro" id="IPR036397">
    <property type="entry name" value="RNaseH_sf"/>
</dbReference>